<dbReference type="Proteomes" id="UP000323671">
    <property type="component" value="Chromosome"/>
</dbReference>
<reference evidence="3 4" key="1">
    <citation type="submission" date="2017-07" db="EMBL/GenBank/DDBJ databases">
        <title>Complete genome sequence of Oryzomicrobium terrae TPP412.</title>
        <authorList>
            <person name="Chiu L.-W."/>
            <person name="Lo K.-J."/>
            <person name="Tsai Y.-M."/>
            <person name="Lin S.-S."/>
            <person name="Kuo C.-H."/>
            <person name="Liu C.-T."/>
        </authorList>
    </citation>
    <scope>NUCLEOTIDE SEQUENCE [LARGE SCALE GENOMIC DNA]</scope>
    <source>
        <strain evidence="3 4">TPP412</strain>
    </source>
</reference>
<protein>
    <recommendedName>
        <fullName evidence="5">DUF3108 domain-containing protein</fullName>
    </recommendedName>
</protein>
<dbReference type="Pfam" id="PF11306">
    <property type="entry name" value="DUF3108"/>
    <property type="match status" value="1"/>
</dbReference>
<feature type="signal peptide" evidence="2">
    <location>
        <begin position="1"/>
        <end position="21"/>
    </location>
</feature>
<gene>
    <name evidence="3" type="ORF">OTERR_23470</name>
</gene>
<organism evidence="3 4">
    <name type="scientific">Oryzomicrobium terrae</name>
    <dbReference type="NCBI Taxonomy" id="1735038"/>
    <lineage>
        <taxon>Bacteria</taxon>
        <taxon>Pseudomonadati</taxon>
        <taxon>Pseudomonadota</taxon>
        <taxon>Betaproteobacteria</taxon>
        <taxon>Rhodocyclales</taxon>
        <taxon>Rhodocyclaceae</taxon>
        <taxon>Oryzomicrobium</taxon>
    </lineage>
</organism>
<dbReference type="KEGG" id="otr:OTERR_23470"/>
<feature type="region of interest" description="Disordered" evidence="1">
    <location>
        <begin position="42"/>
        <end position="87"/>
    </location>
</feature>
<evidence type="ECO:0000256" key="2">
    <source>
        <dbReference type="SAM" id="SignalP"/>
    </source>
</evidence>
<keyword evidence="2" id="KW-0732">Signal</keyword>
<evidence type="ECO:0000256" key="1">
    <source>
        <dbReference type="SAM" id="MobiDB-lite"/>
    </source>
</evidence>
<evidence type="ECO:0000313" key="4">
    <source>
        <dbReference type="Proteomes" id="UP000323671"/>
    </source>
</evidence>
<dbReference type="AlphaFoldDB" id="A0A5C1EAA7"/>
<keyword evidence="4" id="KW-1185">Reference proteome</keyword>
<dbReference type="InterPro" id="IPR021457">
    <property type="entry name" value="DUF3108"/>
</dbReference>
<feature type="compositionally biased region" description="Low complexity" evidence="1">
    <location>
        <begin position="78"/>
        <end position="87"/>
    </location>
</feature>
<feature type="compositionally biased region" description="Pro residues" evidence="1">
    <location>
        <begin position="45"/>
        <end position="58"/>
    </location>
</feature>
<dbReference type="EMBL" id="CP022579">
    <property type="protein sequence ID" value="QEL65823.1"/>
    <property type="molecule type" value="Genomic_DNA"/>
</dbReference>
<feature type="chain" id="PRO_5023008357" description="DUF3108 domain-containing protein" evidence="2">
    <location>
        <begin position="22"/>
        <end position="387"/>
    </location>
</feature>
<sequence>MPIALLIALVASLGLHTAALFGPDLELPGLHDEIDHEPPLRAELLPPPPRAVPAPPVTGPRAAGAQRRAARRLPRPTRPLLATPAAGGDVPAVAVGGGNGREYGGRTAEPGAGEGDLSALHAVAPASLPDEVRIRYAVFRGEPGFELGRTRLSWESHAAAPADASGVATPRRYRAAMTTETAGLAALIKPVQVTQESQGDVTAAGLKPRHFFTARDGRRQDWADFDWGGDVQAGIPDQDSARVSYAKGDATVERGAQDFLSLFFQFAWLPGFPLMPSYSLTVATGKKISQQLIIVQGEEIVEIPAGTFRTLHVKTEDSEPIELWLALDYYALPVKMRYTDRRGDRYDQLAVDIRSSAPAAPATPPAPPNANAASRDAVAPTTGPAQP</sequence>
<accession>A0A5C1EAA7</accession>
<name>A0A5C1EAA7_9RHOO</name>
<feature type="region of interest" description="Disordered" evidence="1">
    <location>
        <begin position="357"/>
        <end position="387"/>
    </location>
</feature>
<dbReference type="RefSeq" id="WP_187775232.1">
    <property type="nucleotide sequence ID" value="NZ_CP022579.1"/>
</dbReference>
<evidence type="ECO:0000313" key="3">
    <source>
        <dbReference type="EMBL" id="QEL65823.1"/>
    </source>
</evidence>
<proteinExistence type="predicted"/>
<evidence type="ECO:0008006" key="5">
    <source>
        <dbReference type="Google" id="ProtNLM"/>
    </source>
</evidence>